<dbReference type="PANTHER" id="PTHR30034:SF6">
    <property type="entry name" value="YOP PROTEINS TRANSLOCATION PROTEIN Q"/>
    <property type="match status" value="1"/>
</dbReference>
<name>A0A081NMV7_9GAMM</name>
<feature type="domain" description="Flagellar motor switch protein FliN-like C-terminal" evidence="3">
    <location>
        <begin position="270"/>
        <end position="338"/>
    </location>
</feature>
<evidence type="ECO:0000256" key="2">
    <source>
        <dbReference type="SAM" id="MobiDB-lite"/>
    </source>
</evidence>
<dbReference type="InterPro" id="IPR036429">
    <property type="entry name" value="SpoA-like_sf"/>
</dbReference>
<comment type="caution">
    <text evidence="4">The sequence shown here is derived from an EMBL/GenBank/DDBJ whole genome shotgun (WGS) entry which is preliminary data.</text>
</comment>
<evidence type="ECO:0000313" key="5">
    <source>
        <dbReference type="Proteomes" id="UP000028073"/>
    </source>
</evidence>
<keyword evidence="5" id="KW-1185">Reference proteome</keyword>
<dbReference type="InterPro" id="IPR001172">
    <property type="entry name" value="FliN_T3SS_HrcQb"/>
</dbReference>
<sequence length="346" mass="38339">MEAIPLKFESVSATELQLGQLLCQRKTCYQINLNGIDFTVSLAGLDHQTSSWQADVELAGYPSKLYLGHQVLDFLLPNKLDHQVIKKLPDDLRAAAISSSLAPIFNFLSQMLGQSVTLNHLKPAEQTDATLIAVDLETENIHSRIQIEHSQVIENLLKSIPPHQSISLPDIPLWVSLQKGSTVLARSELNHLEKGDIVFLENHVGDSEVIVRIKKNAAFLGTLEDTRVTISQRLQAMEEYSAEEHAEHEEPMPQEAAPETPEAPAAPIDLHDLPVVLMFEVGEQQLTFAELQHLTPGYVFQLSNPLEAPVRIRANGQLIGKCQLVEIEGRLGARITELKGKESGQE</sequence>
<dbReference type="eggNOG" id="COG1886">
    <property type="taxonomic scope" value="Bacteria"/>
</dbReference>
<feature type="region of interest" description="Disordered" evidence="2">
    <location>
        <begin position="239"/>
        <end position="266"/>
    </location>
</feature>
<dbReference type="OrthoDB" id="9801534at2"/>
<feature type="compositionally biased region" description="Low complexity" evidence="2">
    <location>
        <begin position="253"/>
        <end position="266"/>
    </location>
</feature>
<comment type="similarity">
    <text evidence="1">Belongs to the FliN/MopA/SpaO family.</text>
</comment>
<dbReference type="PRINTS" id="PR00956">
    <property type="entry name" value="FLGMOTORFLIN"/>
</dbReference>
<gene>
    <name evidence="4" type="ORF">GZ78_07910</name>
</gene>
<dbReference type="PANTHER" id="PTHR30034">
    <property type="entry name" value="FLAGELLAR MOTOR SWITCH PROTEIN FLIM"/>
    <property type="match status" value="1"/>
</dbReference>
<evidence type="ECO:0000313" key="4">
    <source>
        <dbReference type="EMBL" id="KEQ19780.1"/>
    </source>
</evidence>
<dbReference type="STRING" id="1137799.GZ78_07910"/>
<dbReference type="RefSeq" id="WP_034833828.1">
    <property type="nucleotide sequence ID" value="NZ_JOKH01000001.1"/>
</dbReference>
<dbReference type="GO" id="GO:0030254">
    <property type="term" value="P:protein secretion by the type III secretion system"/>
    <property type="evidence" value="ECO:0007669"/>
    <property type="project" value="InterPro"/>
</dbReference>
<feature type="compositionally biased region" description="Basic and acidic residues" evidence="2">
    <location>
        <begin position="242"/>
        <end position="251"/>
    </location>
</feature>
<evidence type="ECO:0000256" key="1">
    <source>
        <dbReference type="ARBA" id="ARBA00009226"/>
    </source>
</evidence>
<dbReference type="Gene3D" id="2.30.330.10">
    <property type="entry name" value="SpoA-like"/>
    <property type="match status" value="1"/>
</dbReference>
<dbReference type="GO" id="GO:0003774">
    <property type="term" value="F:cytoskeletal motor activity"/>
    <property type="evidence" value="ECO:0007669"/>
    <property type="project" value="InterPro"/>
</dbReference>
<dbReference type="SUPFAM" id="SSF101801">
    <property type="entry name" value="Surface presentation of antigens (SPOA)"/>
    <property type="match status" value="2"/>
</dbReference>
<dbReference type="InterPro" id="IPR013385">
    <property type="entry name" value="T3SS_SpaO/YscQ/SpaO"/>
</dbReference>
<dbReference type="GO" id="GO:0050918">
    <property type="term" value="P:positive chemotaxis"/>
    <property type="evidence" value="ECO:0007669"/>
    <property type="project" value="TreeGrafter"/>
</dbReference>
<accession>A0A081NMV7</accession>
<dbReference type="EMBL" id="JOKH01000001">
    <property type="protein sequence ID" value="KEQ19780.1"/>
    <property type="molecule type" value="Genomic_DNA"/>
</dbReference>
<proteinExistence type="inferred from homology"/>
<dbReference type="Proteomes" id="UP000028073">
    <property type="component" value="Unassembled WGS sequence"/>
</dbReference>
<dbReference type="InterPro" id="IPR001543">
    <property type="entry name" value="FliN-like_C"/>
</dbReference>
<dbReference type="Pfam" id="PF01052">
    <property type="entry name" value="FliMN_C"/>
    <property type="match status" value="1"/>
</dbReference>
<dbReference type="GO" id="GO:0071978">
    <property type="term" value="P:bacterial-type flagellum-dependent swarming motility"/>
    <property type="evidence" value="ECO:0007669"/>
    <property type="project" value="TreeGrafter"/>
</dbReference>
<dbReference type="NCBIfam" id="TIGR02551">
    <property type="entry name" value="SpaO_YscQ"/>
    <property type="match status" value="1"/>
</dbReference>
<dbReference type="AlphaFoldDB" id="A0A081NMV7"/>
<dbReference type="GO" id="GO:0009425">
    <property type="term" value="C:bacterial-type flagellum basal body"/>
    <property type="evidence" value="ECO:0007669"/>
    <property type="project" value="InterPro"/>
</dbReference>
<protein>
    <recommendedName>
        <fullName evidence="3">Flagellar motor switch protein FliN-like C-terminal domain-containing protein</fullName>
    </recommendedName>
</protein>
<reference evidence="4 5" key="1">
    <citation type="submission" date="2014-06" db="EMBL/GenBank/DDBJ databases">
        <title>Whole Genome Sequences of Three Symbiotic Endozoicomonas Bacteria.</title>
        <authorList>
            <person name="Neave M.J."/>
            <person name="Apprill A."/>
            <person name="Voolstra C.R."/>
        </authorList>
    </citation>
    <scope>NUCLEOTIDE SEQUENCE [LARGE SCALE GENOMIC DNA]</scope>
    <source>
        <strain evidence="4 5">DSM 25634</strain>
    </source>
</reference>
<organism evidence="4 5">
    <name type="scientific">Endozoicomonas numazuensis</name>
    <dbReference type="NCBI Taxonomy" id="1137799"/>
    <lineage>
        <taxon>Bacteria</taxon>
        <taxon>Pseudomonadati</taxon>
        <taxon>Pseudomonadota</taxon>
        <taxon>Gammaproteobacteria</taxon>
        <taxon>Oceanospirillales</taxon>
        <taxon>Endozoicomonadaceae</taxon>
        <taxon>Endozoicomonas</taxon>
    </lineage>
</organism>
<evidence type="ECO:0000259" key="3">
    <source>
        <dbReference type="Pfam" id="PF01052"/>
    </source>
</evidence>